<dbReference type="PROSITE" id="PS50179">
    <property type="entry name" value="VHS"/>
    <property type="match status" value="1"/>
</dbReference>
<dbReference type="GO" id="GO:0043328">
    <property type="term" value="P:protein transport to vacuole involved in ubiquitin-dependent protein catabolic process via the multivesicular body sorting pathway"/>
    <property type="evidence" value="ECO:0007669"/>
    <property type="project" value="InterPro"/>
</dbReference>
<feature type="region of interest" description="Disordered" evidence="6">
    <location>
        <begin position="180"/>
        <end position="225"/>
    </location>
</feature>
<comment type="subunit">
    <text evidence="2">Component of the ESCRT-0 complex composed of HSE1 and VPS27.</text>
</comment>
<feature type="region of interest" description="Disordered" evidence="6">
    <location>
        <begin position="1"/>
        <end position="41"/>
    </location>
</feature>
<comment type="caution">
    <text evidence="9">The sequence shown here is derived from an EMBL/GenBank/DDBJ whole genome shotgun (WGS) entry which is preliminary data.</text>
</comment>
<dbReference type="Proteomes" id="UP001150941">
    <property type="component" value="Unassembled WGS sequence"/>
</dbReference>
<keyword evidence="3" id="KW-0813">Transport</keyword>
<proteinExistence type="predicted"/>
<evidence type="ECO:0000259" key="8">
    <source>
        <dbReference type="PROSITE" id="PS50909"/>
    </source>
</evidence>
<dbReference type="InterPro" id="IPR044836">
    <property type="entry name" value="TOL_plant"/>
</dbReference>
<evidence type="ECO:0000256" key="5">
    <source>
        <dbReference type="ARBA" id="ARBA00023136"/>
    </source>
</evidence>
<dbReference type="PANTHER" id="PTHR45898">
    <property type="entry name" value="TOM1-LIKE PROTEIN"/>
    <property type="match status" value="1"/>
</dbReference>
<evidence type="ECO:0000256" key="3">
    <source>
        <dbReference type="ARBA" id="ARBA00022448"/>
    </source>
</evidence>
<dbReference type="Gene3D" id="1.20.58.160">
    <property type="match status" value="1"/>
</dbReference>
<evidence type="ECO:0000313" key="9">
    <source>
        <dbReference type="EMBL" id="KAJ5247380.1"/>
    </source>
</evidence>
<feature type="compositionally biased region" description="Low complexity" evidence="6">
    <location>
        <begin position="326"/>
        <end position="361"/>
    </location>
</feature>
<dbReference type="PANTHER" id="PTHR45898:SF4">
    <property type="entry name" value="TARGET OF MYB PROTEIN 1"/>
    <property type="match status" value="1"/>
</dbReference>
<reference evidence="9" key="1">
    <citation type="submission" date="2022-11" db="EMBL/GenBank/DDBJ databases">
        <authorList>
            <person name="Petersen C."/>
        </authorList>
    </citation>
    <scope>NUCLEOTIDE SEQUENCE</scope>
    <source>
        <strain evidence="9">IBT 19713</strain>
    </source>
</reference>
<dbReference type="InterPro" id="IPR008942">
    <property type="entry name" value="ENTH_VHS"/>
</dbReference>
<evidence type="ECO:0000313" key="10">
    <source>
        <dbReference type="Proteomes" id="UP001150941"/>
    </source>
</evidence>
<dbReference type="SUPFAM" id="SSF89009">
    <property type="entry name" value="GAT-like domain"/>
    <property type="match status" value="1"/>
</dbReference>
<feature type="compositionally biased region" description="Polar residues" evidence="6">
    <location>
        <begin position="362"/>
        <end position="376"/>
    </location>
</feature>
<evidence type="ECO:0000256" key="1">
    <source>
        <dbReference type="ARBA" id="ARBA00004170"/>
    </source>
</evidence>
<dbReference type="InterPro" id="IPR004152">
    <property type="entry name" value="GAT_dom"/>
</dbReference>
<evidence type="ECO:0000256" key="2">
    <source>
        <dbReference type="ARBA" id="ARBA00011446"/>
    </source>
</evidence>
<dbReference type="RefSeq" id="XP_058334801.1">
    <property type="nucleotide sequence ID" value="XM_058471660.1"/>
</dbReference>
<feature type="compositionally biased region" description="Basic and acidic residues" evidence="6">
    <location>
        <begin position="30"/>
        <end position="41"/>
    </location>
</feature>
<evidence type="ECO:0000256" key="6">
    <source>
        <dbReference type="SAM" id="MobiDB-lite"/>
    </source>
</evidence>
<organism evidence="9 10">
    <name type="scientific">Penicillium chermesinum</name>
    <dbReference type="NCBI Taxonomy" id="63820"/>
    <lineage>
        <taxon>Eukaryota</taxon>
        <taxon>Fungi</taxon>
        <taxon>Dikarya</taxon>
        <taxon>Ascomycota</taxon>
        <taxon>Pezizomycotina</taxon>
        <taxon>Eurotiomycetes</taxon>
        <taxon>Eurotiomycetidae</taxon>
        <taxon>Eurotiales</taxon>
        <taxon>Aspergillaceae</taxon>
        <taxon>Penicillium</taxon>
    </lineage>
</organism>
<reference evidence="9" key="2">
    <citation type="journal article" date="2023" name="IMA Fungus">
        <title>Comparative genomic study of the Penicillium genus elucidates a diverse pangenome and 15 lateral gene transfer events.</title>
        <authorList>
            <person name="Petersen C."/>
            <person name="Sorensen T."/>
            <person name="Nielsen M.R."/>
            <person name="Sondergaard T.E."/>
            <person name="Sorensen J.L."/>
            <person name="Fitzpatrick D.A."/>
            <person name="Frisvad J.C."/>
            <person name="Nielsen K.L."/>
        </authorList>
    </citation>
    <scope>NUCLEOTIDE SEQUENCE</scope>
    <source>
        <strain evidence="9">IBT 19713</strain>
    </source>
</reference>
<dbReference type="InterPro" id="IPR002014">
    <property type="entry name" value="VHS_dom"/>
</dbReference>
<keyword evidence="5" id="KW-0472">Membrane</keyword>
<protein>
    <recommendedName>
        <fullName evidence="11">GAT domain-containing protein</fullName>
    </recommendedName>
</protein>
<keyword evidence="10" id="KW-1185">Reference proteome</keyword>
<evidence type="ECO:0000259" key="7">
    <source>
        <dbReference type="PROSITE" id="PS50179"/>
    </source>
</evidence>
<dbReference type="GO" id="GO:0005737">
    <property type="term" value="C:cytoplasm"/>
    <property type="evidence" value="ECO:0007669"/>
    <property type="project" value="UniProtKB-ARBA"/>
</dbReference>
<comment type="subcellular location">
    <subcellularLocation>
        <location evidence="1">Membrane</location>
        <topology evidence="1">Peripheral membrane protein</topology>
    </subcellularLocation>
</comment>
<keyword evidence="4" id="KW-0653">Protein transport</keyword>
<dbReference type="OrthoDB" id="5393057at2759"/>
<feature type="region of interest" description="Disordered" evidence="6">
    <location>
        <begin position="418"/>
        <end position="441"/>
    </location>
</feature>
<feature type="domain" description="VHS" evidence="7">
    <location>
        <begin position="53"/>
        <end position="183"/>
    </location>
</feature>
<evidence type="ECO:0008006" key="11">
    <source>
        <dbReference type="Google" id="ProtNLM"/>
    </source>
</evidence>
<dbReference type="AlphaFoldDB" id="A0A9W9PIH6"/>
<dbReference type="GO" id="GO:0035091">
    <property type="term" value="F:phosphatidylinositol binding"/>
    <property type="evidence" value="ECO:0007669"/>
    <property type="project" value="InterPro"/>
</dbReference>
<dbReference type="Pfam" id="PF03127">
    <property type="entry name" value="GAT"/>
    <property type="match status" value="1"/>
</dbReference>
<feature type="compositionally biased region" description="Polar residues" evidence="6">
    <location>
        <begin position="180"/>
        <end position="210"/>
    </location>
</feature>
<feature type="compositionally biased region" description="Low complexity" evidence="6">
    <location>
        <begin position="8"/>
        <end position="25"/>
    </location>
</feature>
<dbReference type="GO" id="GO:0043130">
    <property type="term" value="F:ubiquitin binding"/>
    <property type="evidence" value="ECO:0007669"/>
    <property type="project" value="InterPro"/>
</dbReference>
<dbReference type="GO" id="GO:0016020">
    <property type="term" value="C:membrane"/>
    <property type="evidence" value="ECO:0007669"/>
    <property type="project" value="UniProtKB-SubCell"/>
</dbReference>
<dbReference type="Gene3D" id="1.25.40.90">
    <property type="match status" value="1"/>
</dbReference>
<feature type="region of interest" description="Disordered" evidence="6">
    <location>
        <begin position="323"/>
        <end position="398"/>
    </location>
</feature>
<feature type="non-terminal residue" evidence="9">
    <location>
        <position position="1"/>
    </location>
</feature>
<name>A0A9W9PIH6_9EURO</name>
<accession>A0A9W9PIH6</accession>
<dbReference type="SUPFAM" id="SSF48464">
    <property type="entry name" value="ENTH/VHS domain"/>
    <property type="match status" value="1"/>
</dbReference>
<dbReference type="EMBL" id="JAPQKS010000002">
    <property type="protein sequence ID" value="KAJ5247380.1"/>
    <property type="molecule type" value="Genomic_DNA"/>
</dbReference>
<dbReference type="InterPro" id="IPR038425">
    <property type="entry name" value="GAT_sf"/>
</dbReference>
<dbReference type="PROSITE" id="PS50909">
    <property type="entry name" value="GAT"/>
    <property type="match status" value="1"/>
</dbReference>
<sequence length="441" mass="49042">MPTMKRFLGGLSRRPSSLSPSDSRSVNNDGPERTDNSSEETLAREIKTFVESSNSPESRGNEFVHLPRIVELAESNPGAAKEAAVYIRKYLSTPSSSPSHVQYNAIMLMRILIDNPGDSFTRNIDSKFTGNVKDLLRYGRDYYVQNYLRQYLTQLETTHGSDEHLIPLIRMWQTEKTKGQKSFLTPSPLQINRFPQASDNPQHQQRGNSQSPSRSRPRPRDLPEASELAARLEEARNSAKLLTQFVQTTTAAEMENNELIKEFTDRCRTSSRLIHGYIDATNPSPDEDTLLTLIETNDEITVALSQQQRALLRARKARGGAMPNISSVATSPASDPDSAAPLAAGAYSGSSYPEESVSPVSTMGSLNDRAPTQSIQRKPLTEINETATEGRGNASQARYEPVEYNSADFAVQNPFADDYEEHEEIPYKPTEVGRIGAQRSR</sequence>
<dbReference type="CDD" id="cd21383">
    <property type="entry name" value="GAT_GGA_Tom1-like"/>
    <property type="match status" value="1"/>
</dbReference>
<evidence type="ECO:0000256" key="4">
    <source>
        <dbReference type="ARBA" id="ARBA00022927"/>
    </source>
</evidence>
<feature type="domain" description="GAT" evidence="8">
    <location>
        <begin position="223"/>
        <end position="312"/>
    </location>
</feature>
<dbReference type="GeneID" id="83198963"/>
<gene>
    <name evidence="9" type="ORF">N7468_002363</name>
</gene>